<dbReference type="Proteomes" id="UP001423409">
    <property type="component" value="Unassembled WGS sequence"/>
</dbReference>
<keyword evidence="2" id="KW-1185">Reference proteome</keyword>
<proteinExistence type="predicted"/>
<sequence>MTNITDIQTAAHGVFVPAPWSDFDAPTPATSAFGLASLH</sequence>
<gene>
    <name evidence="1" type="ORF">Dcae01_03222</name>
</gene>
<reference evidence="1 2" key="1">
    <citation type="submission" date="2024-02" db="EMBL/GenBank/DDBJ databases">
        <title>Deinococcus caeni NBRC 101312.</title>
        <authorList>
            <person name="Ichikawa N."/>
            <person name="Katano-Makiyama Y."/>
            <person name="Hidaka K."/>
        </authorList>
    </citation>
    <scope>NUCLEOTIDE SEQUENCE [LARGE SCALE GENOMIC DNA]</scope>
    <source>
        <strain evidence="1 2">NBRC 101312</strain>
    </source>
</reference>
<protein>
    <recommendedName>
        <fullName evidence="3">Agmatinase</fullName>
    </recommendedName>
</protein>
<comment type="caution">
    <text evidence="1">The sequence shown here is derived from an EMBL/GenBank/DDBJ whole genome shotgun (WGS) entry which is preliminary data.</text>
</comment>
<organism evidence="1 2">
    <name type="scientific">Deinococcus caeni</name>
    <dbReference type="NCBI Taxonomy" id="569127"/>
    <lineage>
        <taxon>Bacteria</taxon>
        <taxon>Thermotogati</taxon>
        <taxon>Deinococcota</taxon>
        <taxon>Deinococci</taxon>
        <taxon>Deinococcales</taxon>
        <taxon>Deinococcaceae</taxon>
        <taxon>Deinococcus</taxon>
    </lineage>
</organism>
<accession>A0ABP9UHH0</accession>
<evidence type="ECO:0008006" key="3">
    <source>
        <dbReference type="Google" id="ProtNLM"/>
    </source>
</evidence>
<name>A0ABP9UHH0_9DEIO</name>
<evidence type="ECO:0000313" key="1">
    <source>
        <dbReference type="EMBL" id="GAA5441683.1"/>
    </source>
</evidence>
<evidence type="ECO:0000313" key="2">
    <source>
        <dbReference type="Proteomes" id="UP001423409"/>
    </source>
</evidence>
<dbReference type="EMBL" id="BAABQU010000067">
    <property type="protein sequence ID" value="GAA5441683.1"/>
    <property type="molecule type" value="Genomic_DNA"/>
</dbReference>